<dbReference type="STRING" id="171693.BN988_03327"/>
<name>W9BES1_9BACI</name>
<proteinExistence type="predicted"/>
<evidence type="ECO:0000313" key="3">
    <source>
        <dbReference type="Proteomes" id="UP000028863"/>
    </source>
</evidence>
<feature type="transmembrane region" description="Helical" evidence="1">
    <location>
        <begin position="38"/>
        <end position="60"/>
    </location>
</feature>
<sequence length="65" mass="7779">MKDKLISVIAFFILFWIILKIFVTYWESLMPWPLVSDLWNLLLILFLLVPLASILARLFVNTIRR</sequence>
<reference evidence="2" key="2">
    <citation type="submission" date="2014-03" db="EMBL/GenBank/DDBJ databases">
        <authorList>
            <person name="Urmite Genomes"/>
        </authorList>
    </citation>
    <scope>NUCLEOTIDE SEQUENCE</scope>
    <source>
        <strain evidence="2">S1</strain>
    </source>
</reference>
<keyword evidence="1" id="KW-0812">Transmembrane</keyword>
<accession>W9BES1</accession>
<reference evidence="2" key="1">
    <citation type="submission" date="2014-03" db="EMBL/GenBank/DDBJ databases">
        <title>Draft genome sequencing of Oceanobacillus picturae strain S1 isolated from human gut.</title>
        <authorList>
            <person name="Croce O."/>
            <person name="Lagier J.C."/>
            <person name="Raoult D."/>
        </authorList>
    </citation>
    <scope>NUCLEOTIDE SEQUENCE [LARGE SCALE GENOMIC DNA]</scope>
    <source>
        <strain evidence="2">S1</strain>
    </source>
</reference>
<feature type="transmembrane region" description="Helical" evidence="1">
    <location>
        <begin position="5"/>
        <end position="26"/>
    </location>
</feature>
<comment type="caution">
    <text evidence="2">The sequence shown here is derived from an EMBL/GenBank/DDBJ whole genome shotgun (WGS) entry which is preliminary data.</text>
</comment>
<dbReference type="Proteomes" id="UP000028863">
    <property type="component" value="Unassembled WGS sequence"/>
</dbReference>
<dbReference type="EMBL" id="CCAX010000003">
    <property type="protein sequence ID" value="CDO04760.1"/>
    <property type="molecule type" value="Genomic_DNA"/>
</dbReference>
<keyword evidence="1" id="KW-0472">Membrane</keyword>
<protein>
    <submittedName>
        <fullName evidence="2">Uncharacterized protein</fullName>
    </submittedName>
</protein>
<keyword evidence="3" id="KW-1185">Reference proteome</keyword>
<gene>
    <name evidence="2" type="ORF">BN988_03327</name>
</gene>
<organism evidence="2 3">
    <name type="scientific">Oceanobacillus picturae</name>
    <dbReference type="NCBI Taxonomy" id="171693"/>
    <lineage>
        <taxon>Bacteria</taxon>
        <taxon>Bacillati</taxon>
        <taxon>Bacillota</taxon>
        <taxon>Bacilli</taxon>
        <taxon>Bacillales</taxon>
        <taxon>Bacillaceae</taxon>
        <taxon>Oceanobacillus</taxon>
    </lineage>
</organism>
<evidence type="ECO:0000313" key="2">
    <source>
        <dbReference type="EMBL" id="CDO04760.1"/>
    </source>
</evidence>
<keyword evidence="1" id="KW-1133">Transmembrane helix</keyword>
<dbReference type="AlphaFoldDB" id="W9BES1"/>
<evidence type="ECO:0000256" key="1">
    <source>
        <dbReference type="SAM" id="Phobius"/>
    </source>
</evidence>